<evidence type="ECO:0000256" key="6">
    <source>
        <dbReference type="ARBA" id="ARBA00023136"/>
    </source>
</evidence>
<proteinExistence type="predicted"/>
<dbReference type="InterPro" id="IPR036259">
    <property type="entry name" value="MFS_trans_sf"/>
</dbReference>
<feature type="domain" description="Proline dehydrogenase" evidence="9">
    <location>
        <begin position="166"/>
        <end position="434"/>
    </location>
</feature>
<dbReference type="PANTHER" id="PTHR43791">
    <property type="entry name" value="PERMEASE-RELATED"/>
    <property type="match status" value="1"/>
</dbReference>
<sequence length="952" mass="105790">MASHMMLNVRQAIRRQAAPRQPTYAKGSLERQKLQEALDSLKQCLPIKVPLKISDQKLHILSIPVGSQATGSQPILSAHATTLAEYATATPDQVSEAIEKAMGVKEDWANTSFENRAAVFLRAAELIARKHRYEIMAATMLGQGKNIWQAEIDSAAESCDFYRFNVHYTAELYKQQNTMNDAGVWKFTGAGAGVMQALKDQTPLPKQMQDSLNAVCEKAMERKARILIDAEQQFVQPAIDDIALVLMRKYNSEQVIVYNTYQAYLKSTPSTLLDHLHCAKDEGFTIGVKLVRGAYMNSEPRVLIHDTKQQTDDSYNSIAEGLLQRRYEDLTPSGFPKVDLFLATHNKQSALHAYQVQQQRADAGLPLTKVQYGQLLGMADEVSCTPLQIAADPRKNGPASPEAYKCLIWGTLGDCISYLFRRAVENRDAVSRTKVEYYALRKEVWRRFKKVVTFGLAEKTGRRSNPSLNGSDGRGDIGDILVVPAGNDVNVVTAFVNSLDPQIKDLQISVQESRRVLWKIDFTILPLMAVTTILAAVDKNIIGNTAILGILQDTNISKNQFPLVGSLFFIGYLVFEWPMALLIQQFPVGKLLPITVLGWGILAMCTAAVHNMAGLSIVRFLMGGLEAIVHPTNSILPNTISTAFTGIVSYAIGLTNTGIARWRLLFLVIGGFTILWACLLWIFLPDSPVSSWQLSDREKWDAIQRVKDNNTGVEDIKFKWYQVRELLVDPKTWLLVVFSAAQNVPNGGVSSFSGLIVSGFGFSTLQSILINLPTGVFGTTFQILLSIPSAKLKGYRCIIVACANLVPLVCAVLLWQLPRDNQHGLLASYLCFWTYFTPYVLSTSLPMANTSGHTKKVTMNALWFIAYSLGNILGPQAFRAQDAPNYTAGFTGLLVCIVVSIAAILMYGVLCRQENRKRERESRHTEGVHQVETSEAFNDLTDKEKPSFRYVY</sequence>
<evidence type="ECO:0000256" key="5">
    <source>
        <dbReference type="ARBA" id="ARBA00023002"/>
    </source>
</evidence>
<dbReference type="SUPFAM" id="SSF53720">
    <property type="entry name" value="ALDH-like"/>
    <property type="match status" value="1"/>
</dbReference>
<dbReference type="Pfam" id="PF07690">
    <property type="entry name" value="MFS_1"/>
    <property type="match status" value="1"/>
</dbReference>
<name>A0A9Q9U437_FUSFU</name>
<dbReference type="InterPro" id="IPR029041">
    <property type="entry name" value="FAD-linked_oxidoreductase-like"/>
</dbReference>
<dbReference type="InterPro" id="IPR011701">
    <property type="entry name" value="MFS"/>
</dbReference>
<feature type="transmembrane region" description="Helical" evidence="8">
    <location>
        <begin position="861"/>
        <end position="878"/>
    </location>
</feature>
<keyword evidence="6 8" id="KW-0472">Membrane</keyword>
<keyword evidence="3 8" id="KW-0812">Transmembrane</keyword>
<evidence type="ECO:0000259" key="9">
    <source>
        <dbReference type="Pfam" id="PF01619"/>
    </source>
</evidence>
<feature type="transmembrane region" description="Helical" evidence="8">
    <location>
        <begin position="634"/>
        <end position="652"/>
    </location>
</feature>
<dbReference type="Proteomes" id="UP000760494">
    <property type="component" value="Unassembled WGS sequence"/>
</dbReference>
<evidence type="ECO:0000256" key="2">
    <source>
        <dbReference type="ARBA" id="ARBA00022448"/>
    </source>
</evidence>
<keyword evidence="4 8" id="KW-1133">Transmembrane helix</keyword>
<dbReference type="SUPFAM" id="SSF103473">
    <property type="entry name" value="MFS general substrate transporter"/>
    <property type="match status" value="1"/>
</dbReference>
<gene>
    <name evidence="10" type="ORF">C2S_3261</name>
</gene>
<dbReference type="GO" id="GO:0016491">
    <property type="term" value="F:oxidoreductase activity"/>
    <property type="evidence" value="ECO:0007669"/>
    <property type="project" value="UniProtKB-KW"/>
</dbReference>
<comment type="caution">
    <text evidence="10">The sequence shown here is derived from an EMBL/GenBank/DDBJ whole genome shotgun (WGS) entry which is preliminary data.</text>
</comment>
<accession>A0A9Q9U437</accession>
<feature type="transmembrane region" description="Helical" evidence="8">
    <location>
        <begin position="823"/>
        <end position="841"/>
    </location>
</feature>
<evidence type="ECO:0000256" key="7">
    <source>
        <dbReference type="ARBA" id="ARBA00023180"/>
    </source>
</evidence>
<dbReference type="Gene3D" id="1.20.1250.20">
    <property type="entry name" value="MFS general substrate transporter like domains"/>
    <property type="match status" value="2"/>
</dbReference>
<dbReference type="Pfam" id="PF01619">
    <property type="entry name" value="Pro_dh"/>
    <property type="match status" value="1"/>
</dbReference>
<evidence type="ECO:0000256" key="1">
    <source>
        <dbReference type="ARBA" id="ARBA00004141"/>
    </source>
</evidence>
<organism evidence="10 11">
    <name type="scientific">Fusarium fujikuroi</name>
    <name type="common">Bakanae and foot rot disease fungus</name>
    <name type="synonym">Gibberella fujikuroi</name>
    <dbReference type="NCBI Taxonomy" id="5127"/>
    <lineage>
        <taxon>Eukaryota</taxon>
        <taxon>Fungi</taxon>
        <taxon>Dikarya</taxon>
        <taxon>Ascomycota</taxon>
        <taxon>Pezizomycotina</taxon>
        <taxon>Sordariomycetes</taxon>
        <taxon>Hypocreomycetidae</taxon>
        <taxon>Hypocreales</taxon>
        <taxon>Nectriaceae</taxon>
        <taxon>Fusarium</taxon>
        <taxon>Fusarium fujikuroi species complex</taxon>
    </lineage>
</organism>
<evidence type="ECO:0000313" key="10">
    <source>
        <dbReference type="EMBL" id="VTT56559.1"/>
    </source>
</evidence>
<feature type="transmembrane region" description="Helical" evidence="8">
    <location>
        <begin position="797"/>
        <end position="817"/>
    </location>
</feature>
<keyword evidence="2" id="KW-0813">Transport</keyword>
<dbReference type="InterPro" id="IPR016161">
    <property type="entry name" value="Ald_DH/histidinol_DH"/>
</dbReference>
<evidence type="ECO:0000256" key="8">
    <source>
        <dbReference type="SAM" id="Phobius"/>
    </source>
</evidence>
<keyword evidence="7" id="KW-0325">Glycoprotein</keyword>
<dbReference type="GO" id="GO:0016020">
    <property type="term" value="C:membrane"/>
    <property type="evidence" value="ECO:0007669"/>
    <property type="project" value="UniProtKB-SubCell"/>
</dbReference>
<feature type="transmembrane region" description="Helical" evidence="8">
    <location>
        <begin position="561"/>
        <end position="583"/>
    </location>
</feature>
<comment type="subcellular location">
    <subcellularLocation>
        <location evidence="1">Membrane</location>
        <topology evidence="1">Multi-pass membrane protein</topology>
    </subcellularLocation>
</comment>
<keyword evidence="5" id="KW-0560">Oxidoreductase</keyword>
<dbReference type="InterPro" id="IPR002872">
    <property type="entry name" value="Proline_DH_dom"/>
</dbReference>
<evidence type="ECO:0000256" key="3">
    <source>
        <dbReference type="ARBA" id="ARBA00022692"/>
    </source>
</evidence>
<dbReference type="Gene3D" id="3.20.20.220">
    <property type="match status" value="1"/>
</dbReference>
<dbReference type="SUPFAM" id="SSF51730">
    <property type="entry name" value="FAD-linked oxidoreductase"/>
    <property type="match status" value="1"/>
</dbReference>
<feature type="transmembrane region" description="Helical" evidence="8">
    <location>
        <begin position="768"/>
        <end position="785"/>
    </location>
</feature>
<dbReference type="EMBL" id="CABFJX010000002">
    <property type="protein sequence ID" value="VTT56559.1"/>
    <property type="molecule type" value="Genomic_DNA"/>
</dbReference>
<feature type="transmembrane region" description="Helical" evidence="8">
    <location>
        <begin position="595"/>
        <end position="622"/>
    </location>
</feature>
<feature type="transmembrane region" description="Helical" evidence="8">
    <location>
        <begin position="664"/>
        <end position="684"/>
    </location>
</feature>
<dbReference type="GO" id="GO:0022857">
    <property type="term" value="F:transmembrane transporter activity"/>
    <property type="evidence" value="ECO:0007669"/>
    <property type="project" value="InterPro"/>
</dbReference>
<evidence type="ECO:0000313" key="11">
    <source>
        <dbReference type="Proteomes" id="UP000760494"/>
    </source>
</evidence>
<evidence type="ECO:0000256" key="4">
    <source>
        <dbReference type="ARBA" id="ARBA00022989"/>
    </source>
</evidence>
<dbReference type="AlphaFoldDB" id="A0A9Q9U437"/>
<feature type="transmembrane region" description="Helical" evidence="8">
    <location>
        <begin position="890"/>
        <end position="910"/>
    </location>
</feature>
<dbReference type="PANTHER" id="PTHR43791:SF41">
    <property type="entry name" value="MAJOR FACILITATOR SUPERFAMILY (MFS) PROFILE DOMAIN-CONTAINING PROTEIN"/>
    <property type="match status" value="1"/>
</dbReference>
<reference evidence="10" key="1">
    <citation type="submission" date="2019-05" db="EMBL/GenBank/DDBJ databases">
        <authorList>
            <person name="Piombo E."/>
        </authorList>
    </citation>
    <scope>NUCLEOTIDE SEQUENCE</scope>
    <source>
        <strain evidence="10">C2S</strain>
    </source>
</reference>
<protein>
    <recommendedName>
        <fullName evidence="9">Proline dehydrogenase domain-containing protein</fullName>
    </recommendedName>
</protein>